<proteinExistence type="predicted"/>
<dbReference type="Pfam" id="PF23309">
    <property type="entry name" value="DUF7083"/>
    <property type="match status" value="1"/>
</dbReference>
<dbReference type="GO" id="GO:0004190">
    <property type="term" value="F:aspartic-type endopeptidase activity"/>
    <property type="evidence" value="ECO:0007669"/>
    <property type="project" value="InterPro"/>
</dbReference>
<dbReference type="PROSITE" id="PS00141">
    <property type="entry name" value="ASP_PROTEASE"/>
    <property type="match status" value="1"/>
</dbReference>
<evidence type="ECO:0000313" key="5">
    <source>
        <dbReference type="Proteomes" id="UP000230423"/>
    </source>
</evidence>
<reference evidence="4 5" key="1">
    <citation type="submission" date="2015-09" db="EMBL/GenBank/DDBJ databases">
        <title>Draft genome of the parasitic nematode Teladorsagia circumcincta isolate WARC Sus (inbred).</title>
        <authorList>
            <person name="Mitreva M."/>
        </authorList>
    </citation>
    <scope>NUCLEOTIDE SEQUENCE [LARGE SCALE GENOMIC DNA]</scope>
    <source>
        <strain evidence="4 5">S</strain>
    </source>
</reference>
<dbReference type="InterPro" id="IPR001969">
    <property type="entry name" value="Aspartic_peptidase_AS"/>
</dbReference>
<dbReference type="Gene3D" id="4.10.60.10">
    <property type="entry name" value="Zinc finger, CCHC-type"/>
    <property type="match status" value="1"/>
</dbReference>
<dbReference type="InterPro" id="IPR001995">
    <property type="entry name" value="Peptidase_A2_cat"/>
</dbReference>
<accession>A0A2G9U3U2</accession>
<protein>
    <recommendedName>
        <fullName evidence="3">Peptidase A2 domain-containing protein</fullName>
    </recommendedName>
</protein>
<dbReference type="SUPFAM" id="SSF50630">
    <property type="entry name" value="Acid proteases"/>
    <property type="match status" value="1"/>
</dbReference>
<dbReference type="Gene3D" id="2.40.70.10">
    <property type="entry name" value="Acid Proteases"/>
    <property type="match status" value="1"/>
</dbReference>
<dbReference type="EMBL" id="KZ349514">
    <property type="protein sequence ID" value="PIO64854.1"/>
    <property type="molecule type" value="Genomic_DNA"/>
</dbReference>
<keyword evidence="1" id="KW-0378">Hydrolase</keyword>
<dbReference type="InterPro" id="IPR036875">
    <property type="entry name" value="Znf_CCHC_sf"/>
</dbReference>
<evidence type="ECO:0000256" key="2">
    <source>
        <dbReference type="SAM" id="MobiDB-lite"/>
    </source>
</evidence>
<dbReference type="GO" id="GO:0006508">
    <property type="term" value="P:proteolysis"/>
    <property type="evidence" value="ECO:0007669"/>
    <property type="project" value="InterPro"/>
</dbReference>
<dbReference type="PROSITE" id="PS50175">
    <property type="entry name" value="ASP_PROT_RETROV"/>
    <property type="match status" value="1"/>
</dbReference>
<evidence type="ECO:0000259" key="3">
    <source>
        <dbReference type="PROSITE" id="PS50175"/>
    </source>
</evidence>
<dbReference type="Proteomes" id="UP000230423">
    <property type="component" value="Unassembled WGS sequence"/>
</dbReference>
<dbReference type="PANTHER" id="PTHR36943">
    <property type="entry name" value="CCHC-TYPE DOMAIN-CONTAINING PROTEIN"/>
    <property type="match status" value="1"/>
</dbReference>
<evidence type="ECO:0000256" key="1">
    <source>
        <dbReference type="ARBA" id="ARBA00022801"/>
    </source>
</evidence>
<dbReference type="OrthoDB" id="5833993at2759"/>
<evidence type="ECO:0000313" key="4">
    <source>
        <dbReference type="EMBL" id="PIO64854.1"/>
    </source>
</evidence>
<feature type="region of interest" description="Disordered" evidence="2">
    <location>
        <begin position="299"/>
        <end position="321"/>
    </location>
</feature>
<dbReference type="SUPFAM" id="SSF57756">
    <property type="entry name" value="Retrovirus zinc finger-like domains"/>
    <property type="match status" value="1"/>
</dbReference>
<dbReference type="GO" id="GO:0003676">
    <property type="term" value="F:nucleic acid binding"/>
    <property type="evidence" value="ECO:0007669"/>
    <property type="project" value="InterPro"/>
</dbReference>
<dbReference type="InterPro" id="IPR021109">
    <property type="entry name" value="Peptidase_aspartic_dom_sf"/>
</dbReference>
<sequence>MDSATVLSMFKQTMEEQRNVITKIKERIPERGQGDGQPVEPISLPNMMTALSNRIEKFEFNPEAGMTFSKWFSRYKDVFFEDAKQLTESAKVRLLCEKLDSVSFEKYQRHVLPRDMSQIGFGETVEILKEVFDCKTSLFTTRYQCLKLKKSDAGDFLTYTGRVNEFCEKAKIHDLDSDGIKCLLWIFGLESQQEAEIRQRLIAVLDREYKAGKTVSLHELHHDCENFLSLKRNSEIVAGSMKMVEATSIQKRKDVECWNCGDNHYARQCKSKPWFCKKCRKVGHKEKFCEILRKKKSDRHEEAVKKSNKRSGGSRRASRKQVRTVRIANAALEANPHRMYVNAVVNNCAVRFLLDTGSDITLLNEKTWEKMGSPTLEKTNVVVKNASGDRMKVYGKLRCMIEMKGIKAEGYAYVTPYNSPMGLEWIRGNEEMAYHMDMMISEVKVAPNSDVEEALKKTYPKVFEEGLVVVPKKEE</sequence>
<name>A0A2G9U3U2_TELCI</name>
<dbReference type="Pfam" id="PF13650">
    <property type="entry name" value="Asp_protease_2"/>
    <property type="match status" value="1"/>
</dbReference>
<feature type="compositionally biased region" description="Basic residues" evidence="2">
    <location>
        <begin position="306"/>
        <end position="321"/>
    </location>
</feature>
<feature type="domain" description="Peptidase A2" evidence="3">
    <location>
        <begin position="350"/>
        <end position="388"/>
    </location>
</feature>
<organism evidence="4 5">
    <name type="scientific">Teladorsagia circumcincta</name>
    <name type="common">Brown stomach worm</name>
    <name type="synonym">Ostertagia circumcincta</name>
    <dbReference type="NCBI Taxonomy" id="45464"/>
    <lineage>
        <taxon>Eukaryota</taxon>
        <taxon>Metazoa</taxon>
        <taxon>Ecdysozoa</taxon>
        <taxon>Nematoda</taxon>
        <taxon>Chromadorea</taxon>
        <taxon>Rhabditida</taxon>
        <taxon>Rhabditina</taxon>
        <taxon>Rhabditomorpha</taxon>
        <taxon>Strongyloidea</taxon>
        <taxon>Trichostrongylidae</taxon>
        <taxon>Teladorsagia</taxon>
    </lineage>
</organism>
<dbReference type="GO" id="GO:0008270">
    <property type="term" value="F:zinc ion binding"/>
    <property type="evidence" value="ECO:0007669"/>
    <property type="project" value="InterPro"/>
</dbReference>
<dbReference type="AlphaFoldDB" id="A0A2G9U3U2"/>
<dbReference type="PANTHER" id="PTHR36943:SF1">
    <property type="entry name" value="CCHC-TYPE DOMAIN-CONTAINING PROTEIN"/>
    <property type="match status" value="1"/>
</dbReference>
<keyword evidence="5" id="KW-1185">Reference proteome</keyword>
<gene>
    <name evidence="4" type="ORF">TELCIR_13500</name>
</gene>
<dbReference type="InterPro" id="IPR055510">
    <property type="entry name" value="DUF7083"/>
</dbReference>